<dbReference type="AlphaFoldDB" id="A0A315UTS2"/>
<dbReference type="PANTHER" id="PTHR23415">
    <property type="entry name" value="CYCLIN-DEPENDENT KINASES REGULATORY SUBUNIT/60S RIBOSOME SUBUNIT BIOGENESIS PROTEIN NIP7"/>
    <property type="match status" value="1"/>
</dbReference>
<evidence type="ECO:0000256" key="4">
    <source>
        <dbReference type="ARBA" id="ARBA00022618"/>
    </source>
</evidence>
<dbReference type="STRING" id="33528.ENSGAFP00000008471"/>
<evidence type="ECO:0000256" key="3">
    <source>
        <dbReference type="ARBA" id="ARBA00011253"/>
    </source>
</evidence>
<keyword evidence="8" id="KW-1185">Reference proteome</keyword>
<evidence type="ECO:0000256" key="5">
    <source>
        <dbReference type="ARBA" id="ARBA00023306"/>
    </source>
</evidence>
<comment type="subunit">
    <text evidence="3">Forms a homohexamer that can probably bind six kinase subunits.</text>
</comment>
<evidence type="ECO:0000256" key="2">
    <source>
        <dbReference type="ARBA" id="ARBA00007782"/>
    </source>
</evidence>
<dbReference type="InterPro" id="IPR000789">
    <property type="entry name" value="Cyclin-dep_kinase_reg-sub"/>
</dbReference>
<dbReference type="GO" id="GO:0051301">
    <property type="term" value="P:cell division"/>
    <property type="evidence" value="ECO:0007669"/>
    <property type="project" value="UniProtKB-UniRule"/>
</dbReference>
<evidence type="ECO:0000256" key="6">
    <source>
        <dbReference type="RuleBase" id="RU311113"/>
    </source>
</evidence>
<dbReference type="PRINTS" id="PR00296">
    <property type="entry name" value="CYCLINKINASE"/>
</dbReference>
<sequence>MYDPDPKDACVHTYLYTAGRGCTDQRLTDTSAQLYLTVGLTRVDNSTDPVAAEWTPASAMSHKQIYYSDKYDDDKYEYRHVMLPKDIAKRVPKTHLMSETEWRNLGVQQSQGWVHYMIHQPVQAAEAFHCSPYVEQGDSIWDCMSRYGDRFNKYIDSEDCPNVNIKPLP</sequence>
<keyword evidence="5 6" id="KW-0131">Cell cycle</keyword>
<dbReference type="Proteomes" id="UP000250572">
    <property type="component" value="Unassembled WGS sequence"/>
</dbReference>
<dbReference type="Pfam" id="PF01111">
    <property type="entry name" value="CKS"/>
    <property type="match status" value="1"/>
</dbReference>
<dbReference type="PROSITE" id="PS00944">
    <property type="entry name" value="CKS_1"/>
    <property type="match status" value="1"/>
</dbReference>
<dbReference type="Gene3D" id="3.30.170.10">
    <property type="entry name" value="Cyclin-dependent kinase, regulatory subunit"/>
    <property type="match status" value="1"/>
</dbReference>
<evidence type="ECO:0000256" key="1">
    <source>
        <dbReference type="ARBA" id="ARBA00002449"/>
    </source>
</evidence>
<reference evidence="7 8" key="1">
    <citation type="journal article" date="2018" name="G3 (Bethesda)">
        <title>A High-Quality Reference Genome for the Invasive Mosquitofish Gambusia affinis Using a Chicago Library.</title>
        <authorList>
            <person name="Hoffberg S.L."/>
            <person name="Troendle N.J."/>
            <person name="Glenn T.C."/>
            <person name="Mahmud O."/>
            <person name="Louha S."/>
            <person name="Chalopin D."/>
            <person name="Bennetzen J.L."/>
            <person name="Mauricio R."/>
        </authorList>
    </citation>
    <scope>NUCLEOTIDE SEQUENCE [LARGE SCALE GENOMIC DNA]</scope>
    <source>
        <strain evidence="7">NE01/NJP1002.9</strain>
        <tissue evidence="7">Muscle</tissue>
    </source>
</reference>
<dbReference type="EMBL" id="NHOQ01002733">
    <property type="protein sequence ID" value="PWA15117.1"/>
    <property type="molecule type" value="Genomic_DNA"/>
</dbReference>
<dbReference type="SMART" id="SM01084">
    <property type="entry name" value="CKS"/>
    <property type="match status" value="1"/>
</dbReference>
<evidence type="ECO:0000313" key="8">
    <source>
        <dbReference type="Proteomes" id="UP000250572"/>
    </source>
</evidence>
<dbReference type="FunFam" id="3.30.170.10:FF:000001">
    <property type="entry name" value="Cyclin-dependent kinases regulatory subunit"/>
    <property type="match status" value="1"/>
</dbReference>
<gene>
    <name evidence="7" type="ORF">CCH79_00008686</name>
</gene>
<name>A0A315UTS2_GAMAF</name>
<dbReference type="InterPro" id="IPR036858">
    <property type="entry name" value="Cyclin-dep_kinase_reg-sub_sf"/>
</dbReference>
<comment type="caution">
    <text evidence="7">The sequence shown here is derived from an EMBL/GenBank/DDBJ whole genome shotgun (WGS) entry which is preliminary data.</text>
</comment>
<evidence type="ECO:0000313" key="7">
    <source>
        <dbReference type="EMBL" id="PWA15117.1"/>
    </source>
</evidence>
<proteinExistence type="inferred from homology"/>
<protein>
    <recommendedName>
        <fullName evidence="6">Cyclin-dependent kinases regulatory subunit</fullName>
    </recommendedName>
</protein>
<keyword evidence="4 6" id="KW-0132">Cell division</keyword>
<organism evidence="7 8">
    <name type="scientific">Gambusia affinis</name>
    <name type="common">Western mosquitofish</name>
    <name type="synonym">Heterandria affinis</name>
    <dbReference type="NCBI Taxonomy" id="33528"/>
    <lineage>
        <taxon>Eukaryota</taxon>
        <taxon>Metazoa</taxon>
        <taxon>Chordata</taxon>
        <taxon>Craniata</taxon>
        <taxon>Vertebrata</taxon>
        <taxon>Euteleostomi</taxon>
        <taxon>Actinopterygii</taxon>
        <taxon>Neopterygii</taxon>
        <taxon>Teleostei</taxon>
        <taxon>Neoteleostei</taxon>
        <taxon>Acanthomorphata</taxon>
        <taxon>Ovalentaria</taxon>
        <taxon>Atherinomorphae</taxon>
        <taxon>Cyprinodontiformes</taxon>
        <taxon>Poeciliidae</taxon>
        <taxon>Poeciliinae</taxon>
        <taxon>Gambusia</taxon>
    </lineage>
</organism>
<dbReference type="SUPFAM" id="SSF55637">
    <property type="entry name" value="Cell cycle regulatory proteins"/>
    <property type="match status" value="1"/>
</dbReference>
<comment type="function">
    <text evidence="1 6">Binds to the catalytic subunit of the cyclin dependent kinases and is essential for their biological function.</text>
</comment>
<accession>A0A315UTS2</accession>
<comment type="similarity">
    <text evidence="2 6">Belongs to the CKS family.</text>
</comment>
<dbReference type="GO" id="GO:0016538">
    <property type="term" value="F:cyclin-dependent protein serine/threonine kinase regulator activity"/>
    <property type="evidence" value="ECO:0007669"/>
    <property type="project" value="InterPro"/>
</dbReference>